<dbReference type="InterPro" id="IPR024738">
    <property type="entry name" value="Hfi1/Tada1"/>
</dbReference>
<proteinExistence type="predicted"/>
<dbReference type="OrthoDB" id="10264870at2759"/>
<dbReference type="GO" id="GO:0070461">
    <property type="term" value="C:SAGA-type complex"/>
    <property type="evidence" value="ECO:0007669"/>
    <property type="project" value="InterPro"/>
</dbReference>
<accession>A0A7J7J5J3</accession>
<reference evidence="1" key="1">
    <citation type="submission" date="2020-06" db="EMBL/GenBank/DDBJ databases">
        <title>Draft genome of Bugula neritina, a colonial animal packing powerful symbionts and potential medicines.</title>
        <authorList>
            <person name="Rayko M."/>
        </authorList>
    </citation>
    <scope>NUCLEOTIDE SEQUENCE [LARGE SCALE GENOMIC DNA]</scope>
    <source>
        <strain evidence="1">Kwan_BN1</strain>
    </source>
</reference>
<dbReference type="Pfam" id="PF12767">
    <property type="entry name" value="SAGA-Tad1"/>
    <property type="match status" value="1"/>
</dbReference>
<gene>
    <name evidence="1" type="ORF">EB796_020357</name>
</gene>
<protein>
    <submittedName>
        <fullName evidence="1">Uncharacterized protein</fullName>
    </submittedName>
</protein>
<organism evidence="1 2">
    <name type="scientific">Bugula neritina</name>
    <name type="common">Brown bryozoan</name>
    <name type="synonym">Sertularia neritina</name>
    <dbReference type="NCBI Taxonomy" id="10212"/>
    <lineage>
        <taxon>Eukaryota</taxon>
        <taxon>Metazoa</taxon>
        <taxon>Spiralia</taxon>
        <taxon>Lophotrochozoa</taxon>
        <taxon>Bryozoa</taxon>
        <taxon>Gymnolaemata</taxon>
        <taxon>Cheilostomatida</taxon>
        <taxon>Flustrina</taxon>
        <taxon>Buguloidea</taxon>
        <taxon>Bugulidae</taxon>
        <taxon>Bugula</taxon>
    </lineage>
</organism>
<comment type="caution">
    <text evidence="1">The sequence shown here is derived from an EMBL/GenBank/DDBJ whole genome shotgun (WGS) entry which is preliminary data.</text>
</comment>
<dbReference type="Proteomes" id="UP000593567">
    <property type="component" value="Unassembled WGS sequence"/>
</dbReference>
<keyword evidence="2" id="KW-1185">Reference proteome</keyword>
<sequence>MSLNANLNVCRRRVQNVLKDKMKRYLALMGSWFRGKMSKEEFDSEARLLFTDNTVRVHNEFLLAMLNRCQSISTTLGSRDLNSRLPAKLDIKSPPPNSS</sequence>
<evidence type="ECO:0000313" key="1">
    <source>
        <dbReference type="EMBL" id="KAF6021335.1"/>
    </source>
</evidence>
<evidence type="ECO:0000313" key="2">
    <source>
        <dbReference type="Proteomes" id="UP000593567"/>
    </source>
</evidence>
<dbReference type="AlphaFoldDB" id="A0A7J7J5J3"/>
<dbReference type="EMBL" id="VXIV02003064">
    <property type="protein sequence ID" value="KAF6021335.1"/>
    <property type="molecule type" value="Genomic_DNA"/>
</dbReference>
<name>A0A7J7J5J3_BUGNE</name>